<dbReference type="EMBL" id="BLLF01003039">
    <property type="protein sequence ID" value="GFH26149.1"/>
    <property type="molecule type" value="Genomic_DNA"/>
</dbReference>
<dbReference type="SUPFAM" id="SSF47769">
    <property type="entry name" value="SAM/Pointed domain"/>
    <property type="match status" value="1"/>
</dbReference>
<gene>
    <name evidence="1" type="ORF">HaLaN_24250</name>
</gene>
<evidence type="ECO:0000313" key="2">
    <source>
        <dbReference type="Proteomes" id="UP000485058"/>
    </source>
</evidence>
<keyword evidence="2" id="KW-1185">Reference proteome</keyword>
<protein>
    <recommendedName>
        <fullName evidence="3">SAM domain-containing protein</fullName>
    </recommendedName>
</protein>
<organism evidence="1 2">
    <name type="scientific">Haematococcus lacustris</name>
    <name type="common">Green alga</name>
    <name type="synonym">Haematococcus pluvialis</name>
    <dbReference type="NCBI Taxonomy" id="44745"/>
    <lineage>
        <taxon>Eukaryota</taxon>
        <taxon>Viridiplantae</taxon>
        <taxon>Chlorophyta</taxon>
        <taxon>core chlorophytes</taxon>
        <taxon>Chlorophyceae</taxon>
        <taxon>CS clade</taxon>
        <taxon>Chlamydomonadales</taxon>
        <taxon>Haematococcaceae</taxon>
        <taxon>Haematococcus</taxon>
    </lineage>
</organism>
<dbReference type="InterPro" id="IPR013761">
    <property type="entry name" value="SAM/pointed_sf"/>
</dbReference>
<evidence type="ECO:0008006" key="3">
    <source>
        <dbReference type="Google" id="ProtNLM"/>
    </source>
</evidence>
<sequence length="114" mass="12765">MAEQDANIWYSILRRPPATWTRDEVALWARVPEEHGGAELPWLSPRFSECCIDGGLLLQLNREQLQHTLLIADYQDQHKVLAVSYSRASTSILGHRQRAGARATSQCATLGPTP</sequence>
<dbReference type="AlphaFoldDB" id="A0A6A0A155"/>
<proteinExistence type="predicted"/>
<name>A0A6A0A155_HAELA</name>
<dbReference type="Gene3D" id="1.10.150.50">
    <property type="entry name" value="Transcription Factor, Ets-1"/>
    <property type="match status" value="1"/>
</dbReference>
<reference evidence="1 2" key="1">
    <citation type="submission" date="2020-02" db="EMBL/GenBank/DDBJ databases">
        <title>Draft genome sequence of Haematococcus lacustris strain NIES-144.</title>
        <authorList>
            <person name="Morimoto D."/>
            <person name="Nakagawa S."/>
            <person name="Yoshida T."/>
            <person name="Sawayama S."/>
        </authorList>
    </citation>
    <scope>NUCLEOTIDE SEQUENCE [LARGE SCALE GENOMIC DNA]</scope>
    <source>
        <strain evidence="1 2">NIES-144</strain>
    </source>
</reference>
<comment type="caution">
    <text evidence="1">The sequence shown here is derived from an EMBL/GenBank/DDBJ whole genome shotgun (WGS) entry which is preliminary data.</text>
</comment>
<accession>A0A6A0A155</accession>
<evidence type="ECO:0000313" key="1">
    <source>
        <dbReference type="EMBL" id="GFH26149.1"/>
    </source>
</evidence>
<dbReference type="Proteomes" id="UP000485058">
    <property type="component" value="Unassembled WGS sequence"/>
</dbReference>